<accession>A0A1N7K5K1</accession>
<dbReference type="RefSeq" id="WP_076559926.1">
    <property type="nucleotide sequence ID" value="NZ_FTOC01000009.1"/>
</dbReference>
<gene>
    <name evidence="2" type="ORF">SAMN05421687_10935</name>
</gene>
<dbReference type="Proteomes" id="UP000187608">
    <property type="component" value="Unassembled WGS sequence"/>
</dbReference>
<evidence type="ECO:0000259" key="1">
    <source>
        <dbReference type="Pfam" id="PF00462"/>
    </source>
</evidence>
<protein>
    <submittedName>
        <fullName evidence="2">Glutaredoxin-like protein NrdH</fullName>
    </submittedName>
</protein>
<dbReference type="Gene3D" id="3.40.30.10">
    <property type="entry name" value="Glutaredoxin"/>
    <property type="match status" value="1"/>
</dbReference>
<dbReference type="STRING" id="570947.SAMN05421687_10935"/>
<dbReference type="CDD" id="cd02976">
    <property type="entry name" value="NrdH"/>
    <property type="match status" value="1"/>
</dbReference>
<organism evidence="2 3">
    <name type="scientific">Salimicrobium flavidum</name>
    <dbReference type="NCBI Taxonomy" id="570947"/>
    <lineage>
        <taxon>Bacteria</taxon>
        <taxon>Bacillati</taxon>
        <taxon>Bacillota</taxon>
        <taxon>Bacilli</taxon>
        <taxon>Bacillales</taxon>
        <taxon>Bacillaceae</taxon>
        <taxon>Salimicrobium</taxon>
    </lineage>
</organism>
<dbReference type="OrthoDB" id="9795531at2"/>
<dbReference type="InterPro" id="IPR002109">
    <property type="entry name" value="Glutaredoxin"/>
</dbReference>
<proteinExistence type="predicted"/>
<evidence type="ECO:0000313" key="3">
    <source>
        <dbReference type="Proteomes" id="UP000187608"/>
    </source>
</evidence>
<feature type="domain" description="Glutaredoxin" evidence="1">
    <location>
        <begin position="6"/>
        <end position="63"/>
    </location>
</feature>
<dbReference type="SUPFAM" id="SSF52833">
    <property type="entry name" value="Thioredoxin-like"/>
    <property type="match status" value="1"/>
</dbReference>
<keyword evidence="3" id="KW-1185">Reference proteome</keyword>
<sequence>MSENRVILYTSEPCAQCDKVRDLLNSWGVVYEERLITGHPEYRKMMQDEGVYGTPVTFVNKEEVLGVQENRLKKKLSA</sequence>
<name>A0A1N7K5K1_9BACI</name>
<dbReference type="AlphaFoldDB" id="A0A1N7K5K1"/>
<reference evidence="3" key="1">
    <citation type="submission" date="2017-01" db="EMBL/GenBank/DDBJ databases">
        <authorList>
            <person name="Varghese N."/>
            <person name="Submissions S."/>
        </authorList>
    </citation>
    <scope>NUCLEOTIDE SEQUENCE [LARGE SCALE GENOMIC DNA]</scope>
    <source>
        <strain evidence="3">DSM 23127</strain>
    </source>
</reference>
<dbReference type="InterPro" id="IPR036249">
    <property type="entry name" value="Thioredoxin-like_sf"/>
</dbReference>
<dbReference type="PROSITE" id="PS51354">
    <property type="entry name" value="GLUTAREDOXIN_2"/>
    <property type="match status" value="1"/>
</dbReference>
<dbReference type="EMBL" id="FTOC01000009">
    <property type="protein sequence ID" value="SIS56882.1"/>
    <property type="molecule type" value="Genomic_DNA"/>
</dbReference>
<evidence type="ECO:0000313" key="2">
    <source>
        <dbReference type="EMBL" id="SIS56882.1"/>
    </source>
</evidence>
<dbReference type="Pfam" id="PF00462">
    <property type="entry name" value="Glutaredoxin"/>
    <property type="match status" value="1"/>
</dbReference>